<proteinExistence type="predicted"/>
<dbReference type="BioCyc" id="CSTA292563:G1353-2818-MONOMER"/>
<reference evidence="2" key="1">
    <citation type="journal article" date="2013" name="Proc. Natl. Acad. Sci. U.S.A.">
        <title>Improving the coverage of the cyanobacterial phylum using diversity-driven genome sequencing.</title>
        <authorList>
            <person name="Shih P.M."/>
            <person name="Wu D."/>
            <person name="Latifi A."/>
            <person name="Axen S.D."/>
            <person name="Fewer D.P."/>
            <person name="Talla E."/>
            <person name="Calteau A."/>
            <person name="Cai F."/>
            <person name="Tandeau de Marsac N."/>
            <person name="Rippka R."/>
            <person name="Herdman M."/>
            <person name="Sivonen K."/>
            <person name="Coursin T."/>
            <person name="Laurent T."/>
            <person name="Goodwin L."/>
            <person name="Nolan M."/>
            <person name="Davenport K.W."/>
            <person name="Han C.S."/>
            <person name="Rubin E.M."/>
            <person name="Eisen J.A."/>
            <person name="Woyke T."/>
            <person name="Gugger M."/>
            <person name="Kerfeld C.A."/>
        </authorList>
    </citation>
    <scope>NUCLEOTIDE SEQUENCE [LARGE SCALE GENOMIC DNA]</scope>
    <source>
        <strain evidence="2">ATCC 29140 / PCC 7202</strain>
    </source>
</reference>
<dbReference type="HOGENOM" id="CLU_196737_0_0_3"/>
<sequence length="64" mass="7150">MTKGTLGILLAGFYAGYLGKQETLDLVQKLVNNSIRLSAYVIHSIKTELDQYDFSLRKRTGNGE</sequence>
<evidence type="ECO:0000313" key="1">
    <source>
        <dbReference type="EMBL" id="AFZ48754.1"/>
    </source>
</evidence>
<dbReference type="EMBL" id="CP003940">
    <property type="protein sequence ID" value="AFZ48754.1"/>
    <property type="molecule type" value="Genomic_DNA"/>
</dbReference>
<organism evidence="1 2">
    <name type="scientific">Cyanobacterium stanieri (strain ATCC 29140 / PCC 7202)</name>
    <dbReference type="NCBI Taxonomy" id="292563"/>
    <lineage>
        <taxon>Bacteria</taxon>
        <taxon>Bacillati</taxon>
        <taxon>Cyanobacteriota</taxon>
        <taxon>Cyanophyceae</taxon>
        <taxon>Oscillatoriophycideae</taxon>
        <taxon>Chroococcales</taxon>
        <taxon>Geminocystaceae</taxon>
        <taxon>Cyanobacterium</taxon>
    </lineage>
</organism>
<dbReference type="KEGG" id="csn:Cyast_2812"/>
<accession>K9YPG1</accession>
<keyword evidence="2" id="KW-1185">Reference proteome</keyword>
<dbReference type="Proteomes" id="UP000010483">
    <property type="component" value="Chromosome"/>
</dbReference>
<dbReference type="eggNOG" id="COG2405">
    <property type="taxonomic scope" value="Bacteria"/>
</dbReference>
<gene>
    <name evidence="1" type="ordered locus">Cyast_2812</name>
</gene>
<dbReference type="AlphaFoldDB" id="K9YPG1"/>
<evidence type="ECO:0000313" key="2">
    <source>
        <dbReference type="Proteomes" id="UP000010483"/>
    </source>
</evidence>
<protein>
    <submittedName>
        <fullName evidence="1">Uncharacterized protein</fullName>
    </submittedName>
</protein>
<name>K9YPG1_CYASC</name>